<keyword evidence="6" id="KW-0378">Hydrolase</keyword>
<sequence>MKISKPLKDEIILILKNLVQLHTENPPGITESVVKFLILDVFKEEHGFQNQVVINRKNGVELHNLISTIGHGKEKIVLSGHFDVVPTGDPAQWKYHPFSAEIKNGKLYGRGSADMKGGIASLIGVIKILSKIPRFLEKYKLVFVGTADEEIGMMGSLSLSKQGVMNNSILLIIAEPTNLKIGIAEKGLLWVKLKIIGKSAHGSMPHEGINAIEGAIKIIPQLYNCLEKKRNVGLGKSTLNIGKISGGTAINIVPDQAVLDIDYRLIPEQDHNTLINNLNNLQLIKFPINIEILKELPALQTDSNHLFIQNLKRVSKSELLGLSYATDAAHLISVNSPIPFVIFGPGDPNNIHKIDEFIELEQVFQATEFLTNALLQTYNKEKDK</sequence>
<dbReference type="InterPro" id="IPR036264">
    <property type="entry name" value="Bact_exopeptidase_dim_dom"/>
</dbReference>
<dbReference type="GO" id="GO:0016787">
    <property type="term" value="F:hydrolase activity"/>
    <property type="evidence" value="ECO:0007669"/>
    <property type="project" value="UniProtKB-KW"/>
</dbReference>
<comment type="caution">
    <text evidence="10">The sequence shown here is derived from an EMBL/GenBank/DDBJ whole genome shotgun (WGS) entry which is preliminary data.</text>
</comment>
<comment type="cofactor">
    <cofactor evidence="2">
        <name>Zn(2+)</name>
        <dbReference type="ChEBI" id="CHEBI:29105"/>
    </cofactor>
</comment>
<keyword evidence="4" id="KW-0028">Amino-acid biosynthesis</keyword>
<accession>X1EKY0</accession>
<evidence type="ECO:0000256" key="1">
    <source>
        <dbReference type="ARBA" id="ARBA00001941"/>
    </source>
</evidence>
<name>X1EKY0_9ZZZZ</name>
<comment type="cofactor">
    <cofactor evidence="1">
        <name>Co(2+)</name>
        <dbReference type="ChEBI" id="CHEBI:48828"/>
    </cofactor>
</comment>
<evidence type="ECO:0000256" key="7">
    <source>
        <dbReference type="ARBA" id="ARBA00022833"/>
    </source>
</evidence>
<dbReference type="PANTHER" id="PTHR43808">
    <property type="entry name" value="ACETYLORNITHINE DEACETYLASE"/>
    <property type="match status" value="1"/>
</dbReference>
<dbReference type="InterPro" id="IPR002933">
    <property type="entry name" value="Peptidase_M20"/>
</dbReference>
<keyword evidence="8" id="KW-0170">Cobalt</keyword>
<dbReference type="Gene3D" id="3.40.630.10">
    <property type="entry name" value="Zn peptidases"/>
    <property type="match status" value="1"/>
</dbReference>
<evidence type="ECO:0000313" key="10">
    <source>
        <dbReference type="EMBL" id="GAH20970.1"/>
    </source>
</evidence>
<dbReference type="SUPFAM" id="SSF53187">
    <property type="entry name" value="Zn-dependent exopeptidases"/>
    <property type="match status" value="1"/>
</dbReference>
<evidence type="ECO:0000256" key="3">
    <source>
        <dbReference type="ARBA" id="ARBA00006247"/>
    </source>
</evidence>
<dbReference type="PANTHER" id="PTHR43808:SF8">
    <property type="entry name" value="PEPTIDASE M20 DIMERISATION DOMAIN-CONTAINING PROTEIN"/>
    <property type="match status" value="1"/>
</dbReference>
<gene>
    <name evidence="10" type="ORF">S03H2_01556</name>
</gene>
<dbReference type="InterPro" id="IPR011650">
    <property type="entry name" value="Peptidase_M20_dimer"/>
</dbReference>
<dbReference type="Gene3D" id="3.30.70.360">
    <property type="match status" value="1"/>
</dbReference>
<dbReference type="GO" id="GO:0008652">
    <property type="term" value="P:amino acid biosynthetic process"/>
    <property type="evidence" value="ECO:0007669"/>
    <property type="project" value="UniProtKB-KW"/>
</dbReference>
<proteinExistence type="inferred from homology"/>
<dbReference type="EMBL" id="BARU01000463">
    <property type="protein sequence ID" value="GAH20970.1"/>
    <property type="molecule type" value="Genomic_DNA"/>
</dbReference>
<dbReference type="GO" id="GO:0046872">
    <property type="term" value="F:metal ion binding"/>
    <property type="evidence" value="ECO:0007669"/>
    <property type="project" value="UniProtKB-KW"/>
</dbReference>
<evidence type="ECO:0000256" key="5">
    <source>
        <dbReference type="ARBA" id="ARBA00022723"/>
    </source>
</evidence>
<dbReference type="CDD" id="cd08659">
    <property type="entry name" value="M20_ArgE_DapE-like"/>
    <property type="match status" value="1"/>
</dbReference>
<dbReference type="SUPFAM" id="SSF55031">
    <property type="entry name" value="Bacterial exopeptidase dimerisation domain"/>
    <property type="match status" value="1"/>
</dbReference>
<evidence type="ECO:0000256" key="2">
    <source>
        <dbReference type="ARBA" id="ARBA00001947"/>
    </source>
</evidence>
<reference evidence="10" key="1">
    <citation type="journal article" date="2014" name="Front. Microbiol.">
        <title>High frequency of phylogenetically diverse reductive dehalogenase-homologous genes in deep subseafloor sedimentary metagenomes.</title>
        <authorList>
            <person name="Kawai M."/>
            <person name="Futagami T."/>
            <person name="Toyoda A."/>
            <person name="Takaki Y."/>
            <person name="Nishi S."/>
            <person name="Hori S."/>
            <person name="Arai W."/>
            <person name="Tsubouchi T."/>
            <person name="Morono Y."/>
            <person name="Uchiyama I."/>
            <person name="Ito T."/>
            <person name="Fujiyama A."/>
            <person name="Inagaki F."/>
            <person name="Takami H."/>
        </authorList>
    </citation>
    <scope>NUCLEOTIDE SEQUENCE</scope>
    <source>
        <strain evidence="10">Expedition CK06-06</strain>
    </source>
</reference>
<evidence type="ECO:0000256" key="4">
    <source>
        <dbReference type="ARBA" id="ARBA00022605"/>
    </source>
</evidence>
<evidence type="ECO:0000256" key="8">
    <source>
        <dbReference type="ARBA" id="ARBA00023285"/>
    </source>
</evidence>
<protein>
    <recommendedName>
        <fullName evidence="9">Peptidase M20 dimerisation domain-containing protein</fullName>
    </recommendedName>
</protein>
<organism evidence="10">
    <name type="scientific">marine sediment metagenome</name>
    <dbReference type="NCBI Taxonomy" id="412755"/>
    <lineage>
        <taxon>unclassified sequences</taxon>
        <taxon>metagenomes</taxon>
        <taxon>ecological metagenomes</taxon>
    </lineage>
</organism>
<evidence type="ECO:0000256" key="6">
    <source>
        <dbReference type="ARBA" id="ARBA00022801"/>
    </source>
</evidence>
<dbReference type="Pfam" id="PF01546">
    <property type="entry name" value="Peptidase_M20"/>
    <property type="match status" value="1"/>
</dbReference>
<keyword evidence="5" id="KW-0479">Metal-binding</keyword>
<evidence type="ECO:0000259" key="9">
    <source>
        <dbReference type="Pfam" id="PF07687"/>
    </source>
</evidence>
<dbReference type="InterPro" id="IPR010182">
    <property type="entry name" value="ArgE/DapE"/>
</dbReference>
<feature type="domain" description="Peptidase M20 dimerisation" evidence="9">
    <location>
        <begin position="183"/>
        <end position="280"/>
    </location>
</feature>
<comment type="similarity">
    <text evidence="3">Belongs to the peptidase M20A family.</text>
</comment>
<keyword evidence="7" id="KW-0862">Zinc</keyword>
<dbReference type="InterPro" id="IPR050072">
    <property type="entry name" value="Peptidase_M20A"/>
</dbReference>
<dbReference type="Pfam" id="PF07687">
    <property type="entry name" value="M20_dimer"/>
    <property type="match status" value="1"/>
</dbReference>
<dbReference type="AlphaFoldDB" id="X1EKY0"/>
<dbReference type="NCBIfam" id="TIGR01910">
    <property type="entry name" value="DapE-ArgE"/>
    <property type="match status" value="1"/>
</dbReference>